<evidence type="ECO:0000259" key="10">
    <source>
        <dbReference type="Pfam" id="PF25137"/>
    </source>
</evidence>
<dbReference type="EC" id="1.1.99.24" evidence="4"/>
<evidence type="ECO:0000313" key="11">
    <source>
        <dbReference type="EMBL" id="EGG21713.1"/>
    </source>
</evidence>
<keyword evidence="5" id="KW-0809">Transit peptide</keyword>
<evidence type="ECO:0000256" key="6">
    <source>
        <dbReference type="ARBA" id="ARBA00023002"/>
    </source>
</evidence>
<dbReference type="CDD" id="cd08190">
    <property type="entry name" value="HOT"/>
    <property type="match status" value="1"/>
</dbReference>
<gene>
    <name evidence="11" type="primary">adhfe1</name>
    <name evidence="11" type="ORF">DFA_01599</name>
</gene>
<dbReference type="PANTHER" id="PTHR11496:SF83">
    <property type="entry name" value="HYDROXYACID-OXOACID TRANSHYDROGENASE, MITOCHONDRIAL"/>
    <property type="match status" value="1"/>
</dbReference>
<evidence type="ECO:0000256" key="8">
    <source>
        <dbReference type="ARBA" id="ARBA00049496"/>
    </source>
</evidence>
<dbReference type="GO" id="GO:0004022">
    <property type="term" value="F:alcohol dehydrogenase (NAD+) activity"/>
    <property type="evidence" value="ECO:0007669"/>
    <property type="project" value="InterPro"/>
</dbReference>
<dbReference type="Pfam" id="PF00465">
    <property type="entry name" value="Fe-ADH"/>
    <property type="match status" value="1"/>
</dbReference>
<sequence>MIIRSLKNQLVKNSENVIGLYQSLHQWGSTCPCHGTPIAQCSNPPSQSLQTNHVSPVFISTSTSNAILSSPSPSSSSSTSSYNRSVYNNASVSSIRHDMDLIQKFGSWSSDNRATRRYSSGIIVEPSQTEYAFEMATSNIKFGPGCTHEIGQDLIDLKIKNVCVFADPHLLAMSTTGTGGESPVSVVLHSLKKAGINFVIYSNISIEPTDESFKDAIEFVKNARIPIEGFVAVGGGSTIDTCKAANLYTTFPTDNFLDYVNPIIGLGKPVPGPVKPLIAVPTTAGTGSETTGVSVFDLLELKAKTGIAHKNLKPTLGIVDPHNTFTMPTNVAVASGFDQLCHALESYTAIPYNKRTRTPIRPAYQGSNPISDIWSLKALEMINEYLPTAIENPTDLNARSQVMLAATSAGIGFGNAGVHLCHGMSYAVSGLVRDYKPEGYNVDYPIIPHGMSVCLNAPAVFEFTASANPARHLECARLMGANINNVKDQDAGKILSNQIRKLMKRLKIPDGLKAINYTKDDIPALVQGTLPQHRVTKLSPRPVGVEELTKLFENSMTIY</sequence>
<dbReference type="OMA" id="NLMGAGC"/>
<dbReference type="GeneID" id="14872573"/>
<dbReference type="FunFam" id="1.20.1090.10:FF:000003">
    <property type="entry name" value="Probable hydroxyacid-oxoacid transhydrogenase, mitochondrial"/>
    <property type="match status" value="1"/>
</dbReference>
<dbReference type="PANTHER" id="PTHR11496">
    <property type="entry name" value="ALCOHOL DEHYDROGENASE"/>
    <property type="match status" value="1"/>
</dbReference>
<evidence type="ECO:0000256" key="4">
    <source>
        <dbReference type="ARBA" id="ARBA00013182"/>
    </source>
</evidence>
<dbReference type="InterPro" id="IPR042157">
    <property type="entry name" value="HOT"/>
</dbReference>
<reference evidence="12" key="1">
    <citation type="journal article" date="2011" name="Genome Res.">
        <title>Phylogeny-wide analysis of social amoeba genomes highlights ancient origins for complex intercellular communication.</title>
        <authorList>
            <person name="Heidel A.J."/>
            <person name="Lawal H.M."/>
            <person name="Felder M."/>
            <person name="Schilde C."/>
            <person name="Helps N.R."/>
            <person name="Tunggal B."/>
            <person name="Rivero F."/>
            <person name="John U."/>
            <person name="Schleicher M."/>
            <person name="Eichinger L."/>
            <person name="Platzer M."/>
            <person name="Noegel A.A."/>
            <person name="Schaap P."/>
            <person name="Gloeckner G."/>
        </authorList>
    </citation>
    <scope>NUCLEOTIDE SEQUENCE [LARGE SCALE GENOMIC DNA]</scope>
    <source>
        <strain evidence="12">SH3</strain>
    </source>
</reference>
<keyword evidence="7" id="KW-0496">Mitochondrion</keyword>
<dbReference type="InterPro" id="IPR056798">
    <property type="entry name" value="ADH_Fe_C"/>
</dbReference>
<dbReference type="RefSeq" id="XP_004359563.1">
    <property type="nucleotide sequence ID" value="XM_004359506.1"/>
</dbReference>
<dbReference type="GO" id="GO:0005739">
    <property type="term" value="C:mitochondrion"/>
    <property type="evidence" value="ECO:0007669"/>
    <property type="project" value="UniProtKB-SubCell"/>
</dbReference>
<keyword evidence="12" id="KW-1185">Reference proteome</keyword>
<dbReference type="OrthoDB" id="31160at2759"/>
<feature type="domain" description="Fe-containing alcohol dehydrogenase-like C-terminal" evidence="10">
    <location>
        <begin position="333"/>
        <end position="555"/>
    </location>
</feature>
<accession>F4PTP3</accession>
<dbReference type="Proteomes" id="UP000007797">
    <property type="component" value="Unassembled WGS sequence"/>
</dbReference>
<comment type="catalytic activity">
    <reaction evidence="1">
        <text>(S)-3-hydroxybutanoate + 2-oxoglutarate = (R)-2-hydroxyglutarate + acetoacetate</text>
        <dbReference type="Rhea" id="RHEA:23048"/>
        <dbReference type="ChEBI" id="CHEBI:11047"/>
        <dbReference type="ChEBI" id="CHEBI:13705"/>
        <dbReference type="ChEBI" id="CHEBI:15801"/>
        <dbReference type="ChEBI" id="CHEBI:16810"/>
        <dbReference type="EC" id="1.1.99.24"/>
    </reaction>
</comment>
<evidence type="ECO:0000259" key="9">
    <source>
        <dbReference type="Pfam" id="PF00465"/>
    </source>
</evidence>
<comment type="subcellular location">
    <subcellularLocation>
        <location evidence="2">Mitochondrion</location>
    </subcellularLocation>
</comment>
<keyword evidence="6" id="KW-0560">Oxidoreductase</keyword>
<evidence type="ECO:0000256" key="5">
    <source>
        <dbReference type="ARBA" id="ARBA00022946"/>
    </source>
</evidence>
<evidence type="ECO:0000256" key="1">
    <source>
        <dbReference type="ARBA" id="ARBA00000813"/>
    </source>
</evidence>
<dbReference type="STRING" id="1054147.F4PTP3"/>
<evidence type="ECO:0000256" key="7">
    <source>
        <dbReference type="ARBA" id="ARBA00023128"/>
    </source>
</evidence>
<dbReference type="GO" id="GO:0046872">
    <property type="term" value="F:metal ion binding"/>
    <property type="evidence" value="ECO:0007669"/>
    <property type="project" value="InterPro"/>
</dbReference>
<dbReference type="SUPFAM" id="SSF56796">
    <property type="entry name" value="Dehydroquinate synthase-like"/>
    <property type="match status" value="1"/>
</dbReference>
<comment type="similarity">
    <text evidence="3">Belongs to the iron-containing alcohol dehydrogenase family. Hydroxyacid-oxoacid transhydrogenase subfamily.</text>
</comment>
<evidence type="ECO:0000256" key="2">
    <source>
        <dbReference type="ARBA" id="ARBA00004173"/>
    </source>
</evidence>
<dbReference type="Pfam" id="PF25137">
    <property type="entry name" value="ADH_Fe_C"/>
    <property type="match status" value="1"/>
</dbReference>
<dbReference type="KEGG" id="dfa:DFA_01599"/>
<organism evidence="11 12">
    <name type="scientific">Cavenderia fasciculata</name>
    <name type="common">Slime mold</name>
    <name type="synonym">Dictyostelium fasciculatum</name>
    <dbReference type="NCBI Taxonomy" id="261658"/>
    <lineage>
        <taxon>Eukaryota</taxon>
        <taxon>Amoebozoa</taxon>
        <taxon>Evosea</taxon>
        <taxon>Eumycetozoa</taxon>
        <taxon>Dictyostelia</taxon>
        <taxon>Acytosteliales</taxon>
        <taxon>Cavenderiaceae</taxon>
        <taxon>Cavenderia</taxon>
    </lineage>
</organism>
<dbReference type="Gene3D" id="1.20.1090.10">
    <property type="entry name" value="Dehydroquinate synthase-like - alpha domain"/>
    <property type="match status" value="1"/>
</dbReference>
<protein>
    <recommendedName>
        <fullName evidence="4">hydroxyacid-oxoacid transhydrogenase</fullName>
        <ecNumber evidence="4">1.1.99.24</ecNumber>
    </recommendedName>
</protein>
<name>F4PTP3_CACFS</name>
<evidence type="ECO:0000256" key="3">
    <source>
        <dbReference type="ARBA" id="ARBA00010005"/>
    </source>
</evidence>
<dbReference type="BRENDA" id="1.1.99.24">
    <property type="organism ID" value="1941"/>
</dbReference>
<dbReference type="Gene3D" id="3.40.50.1970">
    <property type="match status" value="1"/>
</dbReference>
<dbReference type="EMBL" id="GL883010">
    <property type="protein sequence ID" value="EGG21713.1"/>
    <property type="molecule type" value="Genomic_DNA"/>
</dbReference>
<dbReference type="AlphaFoldDB" id="F4PTP3"/>
<dbReference type="GO" id="GO:0047988">
    <property type="term" value="F:hydroxyacid-oxoacid transhydrogenase activity"/>
    <property type="evidence" value="ECO:0007669"/>
    <property type="project" value="UniProtKB-EC"/>
</dbReference>
<proteinExistence type="inferred from homology"/>
<dbReference type="InterPro" id="IPR001670">
    <property type="entry name" value="ADH_Fe/GldA"/>
</dbReference>
<feature type="domain" description="Alcohol dehydrogenase iron-type/glycerol dehydrogenase GldA" evidence="9">
    <location>
        <begin position="139"/>
        <end position="321"/>
    </location>
</feature>
<comment type="catalytic activity">
    <reaction evidence="8">
        <text>4-hydroxybutanoate + 2-oxoglutarate = (R)-2-hydroxyglutarate + succinate semialdehyde</text>
        <dbReference type="Rhea" id="RHEA:24734"/>
        <dbReference type="ChEBI" id="CHEBI:15801"/>
        <dbReference type="ChEBI" id="CHEBI:16724"/>
        <dbReference type="ChEBI" id="CHEBI:16810"/>
        <dbReference type="ChEBI" id="CHEBI:57706"/>
        <dbReference type="EC" id="1.1.99.24"/>
    </reaction>
</comment>
<evidence type="ECO:0000313" key="12">
    <source>
        <dbReference type="Proteomes" id="UP000007797"/>
    </source>
</evidence>
<dbReference type="InterPro" id="IPR039697">
    <property type="entry name" value="Alcohol_dehydrogenase_Fe"/>
</dbReference>